<dbReference type="InterPro" id="IPR036866">
    <property type="entry name" value="RibonucZ/Hydroxyglut_hydro"/>
</dbReference>
<evidence type="ECO:0000313" key="3">
    <source>
        <dbReference type="EMBL" id="OLU40186.1"/>
    </source>
</evidence>
<dbReference type="CDD" id="cd07731">
    <property type="entry name" value="ComA-like_MBL-fold"/>
    <property type="match status" value="1"/>
</dbReference>
<gene>
    <name evidence="3" type="ORF">BO222_05605</name>
</gene>
<dbReference type="Pfam" id="PF00753">
    <property type="entry name" value="Lactamase_B"/>
    <property type="match status" value="1"/>
</dbReference>
<dbReference type="InterPro" id="IPR001279">
    <property type="entry name" value="Metallo-B-lactamas"/>
</dbReference>
<dbReference type="PANTHER" id="PTHR30619:SF7">
    <property type="entry name" value="BETA-LACTAMASE DOMAIN PROTEIN"/>
    <property type="match status" value="1"/>
</dbReference>
<comment type="caution">
    <text evidence="3">The sequence shown here is derived from an EMBL/GenBank/DDBJ whole genome shotgun (WGS) entry which is preliminary data.</text>
</comment>
<feature type="domain" description="Metallo-beta-lactamase" evidence="2">
    <location>
        <begin position="440"/>
        <end position="512"/>
    </location>
</feature>
<reference evidence="3 4" key="1">
    <citation type="submission" date="2016-11" db="EMBL/GenBank/DDBJ databases">
        <title>Description of two novel members of the family Erysipelotrichaceae: Ileibacterium lipovorans gen. nov., sp. nov. and Dubosiella newyorkensis, gen. nov., sp. nov.</title>
        <authorList>
            <person name="Cox L.M."/>
            <person name="Sohn J."/>
            <person name="Tyrrell K.L."/>
            <person name="Citron D.M."/>
            <person name="Lawson P.A."/>
            <person name="Patel N.B."/>
            <person name="Iizumi T."/>
            <person name="Perez-Perez G.I."/>
            <person name="Goldstein E.J."/>
            <person name="Blaser M.J."/>
        </authorList>
    </citation>
    <scope>NUCLEOTIDE SEQUENCE [LARGE SCALE GENOMIC DNA]</scope>
    <source>
        <strain evidence="3 4">NYU-BL-A3</strain>
    </source>
</reference>
<dbReference type="RefSeq" id="WP_075819158.1">
    <property type="nucleotide sequence ID" value="NZ_CAPNHH010000015.1"/>
</dbReference>
<feature type="transmembrane region" description="Helical" evidence="1">
    <location>
        <begin position="277"/>
        <end position="301"/>
    </location>
</feature>
<dbReference type="Proteomes" id="UP000186341">
    <property type="component" value="Unassembled WGS sequence"/>
</dbReference>
<dbReference type="OrthoDB" id="9761531at2"/>
<evidence type="ECO:0000313" key="4">
    <source>
        <dbReference type="Proteomes" id="UP000186341"/>
    </source>
</evidence>
<feature type="transmembrane region" description="Helical" evidence="1">
    <location>
        <begin position="387"/>
        <end position="405"/>
    </location>
</feature>
<dbReference type="InterPro" id="IPR035681">
    <property type="entry name" value="ComA-like_MBL"/>
</dbReference>
<protein>
    <recommendedName>
        <fullName evidence="2">Metallo-beta-lactamase domain-containing protein</fullName>
    </recommendedName>
</protein>
<keyword evidence="1" id="KW-1133">Transmembrane helix</keyword>
<keyword evidence="4" id="KW-1185">Reference proteome</keyword>
<evidence type="ECO:0000256" key="1">
    <source>
        <dbReference type="SAM" id="Phobius"/>
    </source>
</evidence>
<dbReference type="InterPro" id="IPR052159">
    <property type="entry name" value="Competence_DNA_uptake"/>
</dbReference>
<dbReference type="EMBL" id="MPJW01000115">
    <property type="protein sequence ID" value="OLU40186.1"/>
    <property type="molecule type" value="Genomic_DNA"/>
</dbReference>
<keyword evidence="1" id="KW-0812">Transmembrane</keyword>
<accession>A0A1U7NGG2</accession>
<organism evidence="3 4">
    <name type="scientific">Ileibacterium valens</name>
    <dbReference type="NCBI Taxonomy" id="1862668"/>
    <lineage>
        <taxon>Bacteria</taxon>
        <taxon>Bacillati</taxon>
        <taxon>Bacillota</taxon>
        <taxon>Erysipelotrichia</taxon>
        <taxon>Erysipelotrichales</taxon>
        <taxon>Erysipelotrichaceae</taxon>
        <taxon>Ileibacterium</taxon>
    </lineage>
</organism>
<feature type="transmembrane region" description="Helical" evidence="1">
    <location>
        <begin position="44"/>
        <end position="63"/>
    </location>
</feature>
<feature type="transmembrane region" description="Helical" evidence="1">
    <location>
        <begin position="321"/>
        <end position="339"/>
    </location>
</feature>
<proteinExistence type="predicted"/>
<feature type="transmembrane region" description="Helical" evidence="1">
    <location>
        <begin position="412"/>
        <end position="428"/>
    </location>
</feature>
<keyword evidence="1" id="KW-0472">Membrane</keyword>
<name>A0A1U7NGG2_9FIRM</name>
<evidence type="ECO:0000259" key="2">
    <source>
        <dbReference type="Pfam" id="PF00753"/>
    </source>
</evidence>
<feature type="transmembrane region" description="Helical" evidence="1">
    <location>
        <begin position="346"/>
        <end position="367"/>
    </location>
</feature>
<dbReference type="Gene3D" id="3.60.15.10">
    <property type="entry name" value="Ribonuclease Z/Hydroxyacylglutathione hydrolase-like"/>
    <property type="match status" value="1"/>
</dbReference>
<dbReference type="PANTHER" id="PTHR30619">
    <property type="entry name" value="DNA INTERNALIZATION/COMPETENCE PROTEIN COMEC/REC2"/>
    <property type="match status" value="1"/>
</dbReference>
<sequence length="697" mass="80318">MNSLIFLFAFFFWGLLWISDPLIRLFCAVVILIFLVLRFRHERLVIIAVVVWTILSLFSIITLEINRSLEMNEPEPGEYLVTSIHSNYAIARSMNPSGELKHEVVVYESSDLVFQDVIELNQFDRIESLNNPGVFSFEKRMKQKGIAYSSSMKNQKRFADSGSLRARIYRALTNRFDPESKQGKLIRLFFYGISFKEVSEWISRMGLPLLGLFDLIRKGLKRFLDISFVCMDWIVLVLIVIYGECFFWNTVLLRLFIFTLFRVLLNKHKDWRVPCSLIVFLLLSPNDYSEFSLCLPLILWLNRKFQNNSICAKIQERISLLMMQAIYFSNLNLWMIVGYRKLRSLFGFFFLLTICLLFVESECLTNLLFEVLSGEWNFLNSMTFHGMVNPLIMAIFILTWIYGVFKPDKKTPVMFASAFLLYLFSFRLDPFFHVYQLDIGQGDCAVIIEPFQKSVVMIDAAGNRFRNNSEKIIVPFLKSHHIDTIDALVISHDDFDHSGSVEDLLNHQDIEIKEVITSSDQKIPVDYPFHSLRTTSQSGVHSNAMQSSFSETEIDEGNDKVNGQITELDIDINDLSLISYFAYDNFRFLWTGDASSAIERELIHEYTVDADVLKAGHHGSNTSSDPEFLSEVKPELALISAGKNNRYGHPHIQTLENLKESGCDVLSTANDGAIHLKTFRNLMIIETDSGLIGYIWK</sequence>
<dbReference type="AlphaFoldDB" id="A0A1U7NGG2"/>
<dbReference type="SUPFAM" id="SSF56281">
    <property type="entry name" value="Metallo-hydrolase/oxidoreductase"/>
    <property type="match status" value="1"/>
</dbReference>
<dbReference type="GeneID" id="82202686"/>
<feature type="transmembrane region" description="Helical" evidence="1">
    <location>
        <begin position="6"/>
        <end position="37"/>
    </location>
</feature>